<keyword evidence="3" id="KW-0731">Sigma factor</keyword>
<dbReference type="NCBIfam" id="TIGR02937">
    <property type="entry name" value="sigma70-ECF"/>
    <property type="match status" value="1"/>
</dbReference>
<proteinExistence type="inferred from homology"/>
<dbReference type="SUPFAM" id="SSF88659">
    <property type="entry name" value="Sigma3 and sigma4 domains of RNA polymerase sigma factors"/>
    <property type="match status" value="1"/>
</dbReference>
<dbReference type="SUPFAM" id="SSF88946">
    <property type="entry name" value="Sigma2 domain of RNA polymerase sigma factors"/>
    <property type="match status" value="1"/>
</dbReference>
<dbReference type="Pfam" id="PF04542">
    <property type="entry name" value="Sigma70_r2"/>
    <property type="match status" value="1"/>
</dbReference>
<keyword evidence="8" id="KW-1185">Reference proteome</keyword>
<accession>A0A4Q7DGU2</accession>
<dbReference type="AlphaFoldDB" id="A0A4Q7DGU2"/>
<dbReference type="InterPro" id="IPR014284">
    <property type="entry name" value="RNA_pol_sigma-70_dom"/>
</dbReference>
<dbReference type="EMBL" id="SCFB01000006">
    <property type="protein sequence ID" value="RZI45902.1"/>
    <property type="molecule type" value="Genomic_DNA"/>
</dbReference>
<reference evidence="7 8" key="1">
    <citation type="submission" date="2018-10" db="EMBL/GenBank/DDBJ databases">
        <title>An updated phylogeny of the Alphaproteobacteria reveals that the parasitic Rickettsiales and Holosporales have independent origins.</title>
        <authorList>
            <person name="Munoz-Gomez S.A."/>
            <person name="Hess S."/>
            <person name="Burger G."/>
            <person name="Lang B.F."/>
            <person name="Susko E."/>
            <person name="Slamovits C.H."/>
            <person name="Roger A.J."/>
        </authorList>
    </citation>
    <scope>NUCLEOTIDE SEQUENCE [LARGE SCALE GENOMIC DNA]</scope>
    <source>
        <strain evidence="7">HOLO01</strain>
    </source>
</reference>
<dbReference type="PROSITE" id="PS00715">
    <property type="entry name" value="SIGMA70_1"/>
    <property type="match status" value="1"/>
</dbReference>
<evidence type="ECO:0000256" key="5">
    <source>
        <dbReference type="ARBA" id="ARBA00023163"/>
    </source>
</evidence>
<dbReference type="NCBIfam" id="NF005143">
    <property type="entry name" value="PRK06596.1"/>
    <property type="match status" value="1"/>
</dbReference>
<evidence type="ECO:0000256" key="4">
    <source>
        <dbReference type="ARBA" id="ARBA00023125"/>
    </source>
</evidence>
<dbReference type="GO" id="GO:0003677">
    <property type="term" value="F:DNA binding"/>
    <property type="evidence" value="ECO:0007669"/>
    <property type="project" value="UniProtKB-KW"/>
</dbReference>
<dbReference type="RefSeq" id="WP_130154153.1">
    <property type="nucleotide sequence ID" value="NZ_SCFB01000006.1"/>
</dbReference>
<name>A0A4Q7DGU2_9PROT</name>
<evidence type="ECO:0000256" key="2">
    <source>
        <dbReference type="ARBA" id="ARBA00023015"/>
    </source>
</evidence>
<dbReference type="CDD" id="cd06171">
    <property type="entry name" value="Sigma70_r4"/>
    <property type="match status" value="1"/>
</dbReference>
<keyword evidence="2" id="KW-0805">Transcription regulation</keyword>
<dbReference type="InterPro" id="IPR050813">
    <property type="entry name" value="Sigma-70_Factor"/>
</dbReference>
<comment type="similarity">
    <text evidence="1">Belongs to the sigma-70 factor family.</text>
</comment>
<dbReference type="GO" id="GO:0016987">
    <property type="term" value="F:sigma factor activity"/>
    <property type="evidence" value="ECO:0007669"/>
    <property type="project" value="UniProtKB-KW"/>
</dbReference>
<dbReference type="PRINTS" id="PR00046">
    <property type="entry name" value="SIGMA70FCT"/>
</dbReference>
<evidence type="ECO:0000313" key="7">
    <source>
        <dbReference type="EMBL" id="RZI45902.1"/>
    </source>
</evidence>
<dbReference type="PANTHER" id="PTHR30376">
    <property type="entry name" value="SIGMA FACTOR RPOH HEAT SHOCK RELATED"/>
    <property type="match status" value="1"/>
</dbReference>
<dbReference type="InterPro" id="IPR013325">
    <property type="entry name" value="RNA_pol_sigma_r2"/>
</dbReference>
<dbReference type="Gene3D" id="1.20.120.1810">
    <property type="match status" value="1"/>
</dbReference>
<dbReference type="InterPro" id="IPR000943">
    <property type="entry name" value="RNA_pol_sigma70"/>
</dbReference>
<sequence length="291" mass="34329">MDLINKQSHKADLNYLRQSMSMPLLEREHEEKLTKAWHDTRNQQALHTLIRSYIRLVISIALRYRHYGLPLADIIQEGNLGLLHAAERFDPKREVRFSAYAKWWIRAHIQDFVLRNWSIVRTGSTTSQKVLFFNLNRLRNKLTKISTDLMNPEEQRYISDTLNVSVQDVRNMESRLLYPDLSLSASISEGGENKWEDLLRDERPSPEEASVKQHDNHVCQKWIAKAMDCLNPIERLIIMKRWLSDSPMTLEVLGIELKLTKERVRQIEARSIRKLRHFLMNNVHGVREILD</sequence>
<dbReference type="InterPro" id="IPR007627">
    <property type="entry name" value="RNA_pol_sigma70_r2"/>
</dbReference>
<dbReference type="NCBIfam" id="NF005693">
    <property type="entry name" value="PRK07500.1"/>
    <property type="match status" value="1"/>
</dbReference>
<feature type="domain" description="RNA polymerase sigma-70" evidence="6">
    <location>
        <begin position="73"/>
        <end position="86"/>
    </location>
</feature>
<dbReference type="GO" id="GO:0006352">
    <property type="term" value="P:DNA-templated transcription initiation"/>
    <property type="evidence" value="ECO:0007669"/>
    <property type="project" value="InterPro"/>
</dbReference>
<dbReference type="InterPro" id="IPR013324">
    <property type="entry name" value="RNA_pol_sigma_r3/r4-like"/>
</dbReference>
<dbReference type="Pfam" id="PF04545">
    <property type="entry name" value="Sigma70_r4"/>
    <property type="match status" value="1"/>
</dbReference>
<keyword evidence="4" id="KW-0238">DNA-binding</keyword>
<dbReference type="InterPro" id="IPR007630">
    <property type="entry name" value="RNA_pol_sigma70_r4"/>
</dbReference>
<dbReference type="OrthoDB" id="9809557at2"/>
<dbReference type="Proteomes" id="UP000293550">
    <property type="component" value="Unassembled WGS sequence"/>
</dbReference>
<keyword evidence="5" id="KW-0804">Transcription</keyword>
<organism evidence="7 8">
    <name type="scientific">Candidatus Finniella inopinata</name>
    <dbReference type="NCBI Taxonomy" id="1696036"/>
    <lineage>
        <taxon>Bacteria</taxon>
        <taxon>Pseudomonadati</taxon>
        <taxon>Pseudomonadota</taxon>
        <taxon>Alphaproteobacteria</taxon>
        <taxon>Holosporales</taxon>
        <taxon>Candidatus Paracaedibacteraceae</taxon>
        <taxon>Candidatus Finniella</taxon>
    </lineage>
</organism>
<evidence type="ECO:0000313" key="8">
    <source>
        <dbReference type="Proteomes" id="UP000293550"/>
    </source>
</evidence>
<comment type="caution">
    <text evidence="7">The sequence shown here is derived from an EMBL/GenBank/DDBJ whole genome shotgun (WGS) entry which is preliminary data.</text>
</comment>
<dbReference type="Gene3D" id="1.20.140.160">
    <property type="match status" value="1"/>
</dbReference>
<gene>
    <name evidence="7" type="ORF">EQU50_05585</name>
</gene>
<protein>
    <submittedName>
        <fullName evidence="7">RNA polymerase factor sigma-32</fullName>
    </submittedName>
</protein>
<evidence type="ECO:0000259" key="6">
    <source>
        <dbReference type="PROSITE" id="PS00715"/>
    </source>
</evidence>
<evidence type="ECO:0000256" key="3">
    <source>
        <dbReference type="ARBA" id="ARBA00023082"/>
    </source>
</evidence>
<evidence type="ECO:0000256" key="1">
    <source>
        <dbReference type="ARBA" id="ARBA00007788"/>
    </source>
</evidence>
<dbReference type="PANTHER" id="PTHR30376:SF3">
    <property type="entry name" value="RNA POLYMERASE SIGMA FACTOR RPOH"/>
    <property type="match status" value="1"/>
</dbReference>